<keyword evidence="2" id="KW-1185">Reference proteome</keyword>
<name>A0ABQ3N4Y3_9PSEU</name>
<sequence length="253" mass="27783">MLDLEELTEVADLFGVAEEQVRRDHLISHVLAGLPEIAPDVLFVGGTALARTHLADPAAGGRLSEDIDLWTPDRSSVATALDERLPRLLGREFPRTYWDPPLRATRSAVEPAVLVAASNLRVRVQLLDHGDWASWPSETVRIETRYSDITSVVMLKVPTLQAFAAMKTLAWADRHAARDLYDLARLAELGALTSEAAELVRSATGVSVQKYEFASLPSGLGWKSQLAHQTSELPPPQWCLQAVRDAYGKAVGW</sequence>
<comment type="caution">
    <text evidence="1">The sequence shown here is derived from an EMBL/GenBank/DDBJ whole genome shotgun (WGS) entry which is preliminary data.</text>
</comment>
<organism evidence="1 2">
    <name type="scientific">Lentzea cavernae</name>
    <dbReference type="NCBI Taxonomy" id="2020703"/>
    <lineage>
        <taxon>Bacteria</taxon>
        <taxon>Bacillati</taxon>
        <taxon>Actinomycetota</taxon>
        <taxon>Actinomycetes</taxon>
        <taxon>Pseudonocardiales</taxon>
        <taxon>Pseudonocardiaceae</taxon>
        <taxon>Lentzea</taxon>
    </lineage>
</organism>
<dbReference type="RefSeq" id="WP_191305705.1">
    <property type="nucleotide sequence ID" value="NZ_BNAR01000030.1"/>
</dbReference>
<evidence type="ECO:0008006" key="3">
    <source>
        <dbReference type="Google" id="ProtNLM"/>
    </source>
</evidence>
<accession>A0ABQ3N4Y3</accession>
<proteinExistence type="predicted"/>
<protein>
    <recommendedName>
        <fullName evidence="3">Nucleotidyl transferase AbiEii toxin, Type IV TA system</fullName>
    </recommendedName>
</protein>
<dbReference type="InterPro" id="IPR014942">
    <property type="entry name" value="AbiEii"/>
</dbReference>
<reference evidence="2" key="1">
    <citation type="journal article" date="2019" name="Int. J. Syst. Evol. Microbiol.">
        <title>The Global Catalogue of Microorganisms (GCM) 10K type strain sequencing project: providing services to taxonomists for standard genome sequencing and annotation.</title>
        <authorList>
            <consortium name="The Broad Institute Genomics Platform"/>
            <consortium name="The Broad Institute Genome Sequencing Center for Infectious Disease"/>
            <person name="Wu L."/>
            <person name="Ma J."/>
        </authorList>
    </citation>
    <scope>NUCLEOTIDE SEQUENCE [LARGE SCALE GENOMIC DNA]</scope>
    <source>
        <strain evidence="2">CGMCC 4.7367</strain>
    </source>
</reference>
<evidence type="ECO:0000313" key="1">
    <source>
        <dbReference type="EMBL" id="GHH62958.1"/>
    </source>
</evidence>
<dbReference type="Proteomes" id="UP000605568">
    <property type="component" value="Unassembled WGS sequence"/>
</dbReference>
<dbReference type="EMBL" id="BNAR01000030">
    <property type="protein sequence ID" value="GHH62958.1"/>
    <property type="molecule type" value="Genomic_DNA"/>
</dbReference>
<dbReference type="Pfam" id="PF08843">
    <property type="entry name" value="AbiEii"/>
    <property type="match status" value="1"/>
</dbReference>
<evidence type="ECO:0000313" key="2">
    <source>
        <dbReference type="Proteomes" id="UP000605568"/>
    </source>
</evidence>
<gene>
    <name evidence="1" type="ORF">GCM10017774_91490</name>
</gene>